<feature type="region of interest" description="Disordered" evidence="1">
    <location>
        <begin position="1"/>
        <end position="49"/>
    </location>
</feature>
<dbReference type="PANTHER" id="PTHR39441:SF1">
    <property type="entry name" value="DUF2252 DOMAIN-CONTAINING PROTEIN"/>
    <property type="match status" value="1"/>
</dbReference>
<organism evidence="2 3">
    <name type="scientific">Terrabacter ginsenosidimutans</name>
    <dbReference type="NCBI Taxonomy" id="490575"/>
    <lineage>
        <taxon>Bacteria</taxon>
        <taxon>Bacillati</taxon>
        <taxon>Actinomycetota</taxon>
        <taxon>Actinomycetes</taxon>
        <taxon>Micrococcales</taxon>
        <taxon>Intrasporangiaceae</taxon>
        <taxon>Terrabacter</taxon>
    </lineage>
</organism>
<proteinExistence type="predicted"/>
<keyword evidence="3" id="KW-1185">Reference proteome</keyword>
<dbReference type="PANTHER" id="PTHR39441">
    <property type="entry name" value="DUF2252 DOMAIN-CONTAINING PROTEIN"/>
    <property type="match status" value="1"/>
</dbReference>
<accession>A0ABP7ES06</accession>
<reference evidence="3" key="1">
    <citation type="journal article" date="2019" name="Int. J. Syst. Evol. Microbiol.">
        <title>The Global Catalogue of Microorganisms (GCM) 10K type strain sequencing project: providing services to taxonomists for standard genome sequencing and annotation.</title>
        <authorList>
            <consortium name="The Broad Institute Genomics Platform"/>
            <consortium name="The Broad Institute Genome Sequencing Center for Infectious Disease"/>
            <person name="Wu L."/>
            <person name="Ma J."/>
        </authorList>
    </citation>
    <scope>NUCLEOTIDE SEQUENCE [LARGE SCALE GENOMIC DNA]</scope>
    <source>
        <strain evidence="3">JCM 17125</strain>
    </source>
</reference>
<gene>
    <name evidence="2" type="ORF">GCM10022399_44090</name>
</gene>
<evidence type="ECO:0000256" key="1">
    <source>
        <dbReference type="SAM" id="MobiDB-lite"/>
    </source>
</evidence>
<sequence>MSIESQPGTARKVTHLSPDERVARGKGARNQTPRTSHARWEPTTNRPDPITLLEEQATSRVSELVPLRYGRMLVSPFTFYRGAALIMASDLAATPRSGLTSQICGDAHLSNFGVFASPERRLLFDINDFDETLPGPWEWDVKRLAASFEIAGRDREFSPADRRMVVRSCVAEYRTRMQQFAAARNLDVWYARIEVEKLFEVLKSSVTKKQKAKAEANVAKARTRDSMQAFTKLTHDVDGERRIISDAPLIVPIEDLAPADSNRGDIEIELRTLIRSYRRTLETDRRELLESFHYVHAARKVVGVGSVGTRAWIILMLGRDGQDPLFLQAKEAQESVLERFVGRSRYANHGQRVVAGQRFMQASSDIFLGWQRATGLDGQVRDFYLRQLRDWKGSAEVDTMAPGVMAAYARICGATLARAHARSGDRIAIASYVGTSDTFDRAIADFSSSYADQNERDYEALVAAVRSGRLEAQTGM</sequence>
<evidence type="ECO:0000313" key="3">
    <source>
        <dbReference type="Proteomes" id="UP001501468"/>
    </source>
</evidence>
<protein>
    <submittedName>
        <fullName evidence="2">DUF2252 domain-containing protein</fullName>
    </submittedName>
</protein>
<evidence type="ECO:0000313" key="2">
    <source>
        <dbReference type="EMBL" id="GAA3722885.1"/>
    </source>
</evidence>
<comment type="caution">
    <text evidence="2">The sequence shown here is derived from an EMBL/GenBank/DDBJ whole genome shotgun (WGS) entry which is preliminary data.</text>
</comment>
<dbReference type="Proteomes" id="UP001501468">
    <property type="component" value="Unassembled WGS sequence"/>
</dbReference>
<dbReference type="RefSeq" id="WP_344952194.1">
    <property type="nucleotide sequence ID" value="NZ_BAABDC010000016.1"/>
</dbReference>
<dbReference type="Pfam" id="PF10009">
    <property type="entry name" value="DUF2252"/>
    <property type="match status" value="1"/>
</dbReference>
<dbReference type="EMBL" id="BAABDC010000016">
    <property type="protein sequence ID" value="GAA3722885.1"/>
    <property type="molecule type" value="Genomic_DNA"/>
</dbReference>
<dbReference type="InterPro" id="IPR018721">
    <property type="entry name" value="DUF2252"/>
</dbReference>
<name>A0ABP7ES06_9MICO</name>